<dbReference type="Proteomes" id="UP000644010">
    <property type="component" value="Unassembled WGS sequence"/>
</dbReference>
<organism evidence="1 2">
    <name type="scientific">Parabacteroides segnis</name>
    <dbReference type="NCBI Taxonomy" id="2763058"/>
    <lineage>
        <taxon>Bacteria</taxon>
        <taxon>Pseudomonadati</taxon>
        <taxon>Bacteroidota</taxon>
        <taxon>Bacteroidia</taxon>
        <taxon>Bacteroidales</taxon>
        <taxon>Tannerellaceae</taxon>
        <taxon>Parabacteroides</taxon>
    </lineage>
</organism>
<evidence type="ECO:0000313" key="1">
    <source>
        <dbReference type="EMBL" id="MBC5644247.1"/>
    </source>
</evidence>
<keyword evidence="2" id="KW-1185">Reference proteome</keyword>
<accession>A0ABR7E3B0</accession>
<comment type="caution">
    <text evidence="1">The sequence shown here is derived from an EMBL/GenBank/DDBJ whole genome shotgun (WGS) entry which is preliminary data.</text>
</comment>
<dbReference type="EMBL" id="JACOOI010000016">
    <property type="protein sequence ID" value="MBC5644247.1"/>
    <property type="molecule type" value="Genomic_DNA"/>
</dbReference>
<reference evidence="1 2" key="1">
    <citation type="submission" date="2020-08" db="EMBL/GenBank/DDBJ databases">
        <title>Genome public.</title>
        <authorList>
            <person name="Liu C."/>
            <person name="Sun Q."/>
        </authorList>
    </citation>
    <scope>NUCLEOTIDE SEQUENCE [LARGE SCALE GENOMIC DNA]</scope>
    <source>
        <strain evidence="1 2">BX2</strain>
    </source>
</reference>
<dbReference type="RefSeq" id="WP_186960149.1">
    <property type="nucleotide sequence ID" value="NZ_JACOOI010000016.1"/>
</dbReference>
<protein>
    <submittedName>
        <fullName evidence="1">Uncharacterized protein</fullName>
    </submittedName>
</protein>
<gene>
    <name evidence="1" type="ORF">H8S77_15300</name>
</gene>
<evidence type="ECO:0000313" key="2">
    <source>
        <dbReference type="Proteomes" id="UP000644010"/>
    </source>
</evidence>
<proteinExistence type="predicted"/>
<sequence>MIYIGHNNGIPFFLEIEKELNTKDNVVVYTWEDFINNKVAWLKLSADQESFYNDHPDATPEEVYNMLLTPEPIDPEPEPEPTPEELLQTAQNIKQIEVYNQDIRHYYLDGNDIHVADRLGMKDKCSRKESITINAVAYPSNIIVEAINEMADYDEKCNKVIESLIKAIQNATTVEEVELISVAVFPDVIHRTTEELQSAIDYKKQHDPEVQVLRVNRMTISAMTMDDTTAIKNKYGHAEWIDFIGGKLEIGNRVLYNDWLWKVRQPINPVLEIYPPSIDTAALYERLDENHEGTEFDPKLYASGMALEQDKYYTELDDGVRVKYFCYRGSIDPVYSKLKDLVDLYVRPVD</sequence>
<name>A0ABR7E3B0_9BACT</name>